<proteinExistence type="predicted"/>
<organism evidence="1 2">
    <name type="scientific">Pseudomonas quebecensis</name>
    <dbReference type="NCBI Taxonomy" id="2995174"/>
    <lineage>
        <taxon>Bacteria</taxon>
        <taxon>Pseudomonadati</taxon>
        <taxon>Pseudomonadota</taxon>
        <taxon>Gammaproteobacteria</taxon>
        <taxon>Pseudomonadales</taxon>
        <taxon>Pseudomonadaceae</taxon>
        <taxon>Pseudomonas</taxon>
    </lineage>
</organism>
<dbReference type="RefSeq" id="WP_253510677.1">
    <property type="nucleotide sequence ID" value="NZ_CP112866.1"/>
</dbReference>
<reference evidence="1" key="1">
    <citation type="submission" date="2022-11" db="EMBL/GenBank/DDBJ databases">
        <title>Taxonomic description of a new Pseudomonas species.</title>
        <authorList>
            <person name="Tambong J.T."/>
        </authorList>
    </citation>
    <scope>NUCLEOTIDE SEQUENCE</scope>
    <source>
        <strain evidence="1">S1Bt42</strain>
    </source>
</reference>
<gene>
    <name evidence="1" type="ORF">OSC50_18835</name>
</gene>
<name>A0ABY6QD23_9PSED</name>
<dbReference type="EMBL" id="CP112866">
    <property type="protein sequence ID" value="UZW17433.1"/>
    <property type="molecule type" value="Genomic_DNA"/>
</dbReference>
<dbReference type="Proteomes" id="UP001164116">
    <property type="component" value="Chromosome"/>
</dbReference>
<protein>
    <submittedName>
        <fullName evidence="1">Uncharacterized protein</fullName>
    </submittedName>
</protein>
<evidence type="ECO:0000313" key="1">
    <source>
        <dbReference type="EMBL" id="UZW17433.1"/>
    </source>
</evidence>
<keyword evidence="2" id="KW-1185">Reference proteome</keyword>
<accession>A0ABY6QD23</accession>
<sequence length="226" mass="25929">MISYKPTAHTLGVILPGPITGAHFWNSQDYAEGSGAGGTSVREKRDGLPTQWHPKRCLCEKCGGKHLFGYWNLGTPVFPPADAQYYQEVGVVWTYQADDLRKMIKDVTVLYSDEYIHGTFHASYMVTPENYQAVTFDWDFIIVPGGATSGEPLSPEEFFRRMKLHYYPSVTKQNVSFVESGTTRLATINMYCKDQNFYDAIYTDVENRRYDIIYNEIEKRRIARES</sequence>
<evidence type="ECO:0000313" key="2">
    <source>
        <dbReference type="Proteomes" id="UP001164116"/>
    </source>
</evidence>